<feature type="transmembrane region" description="Helical" evidence="1">
    <location>
        <begin position="27"/>
        <end position="46"/>
    </location>
</feature>
<dbReference type="Proteomes" id="UP001596310">
    <property type="component" value="Unassembled WGS sequence"/>
</dbReference>
<feature type="transmembrane region" description="Helical" evidence="1">
    <location>
        <begin position="291"/>
        <end position="308"/>
    </location>
</feature>
<accession>A0ABW1UN78</accession>
<feature type="transmembrane region" description="Helical" evidence="1">
    <location>
        <begin position="472"/>
        <end position="490"/>
    </location>
</feature>
<gene>
    <name evidence="2" type="ORF">ACFQHW_07610</name>
</gene>
<evidence type="ECO:0000313" key="3">
    <source>
        <dbReference type="Proteomes" id="UP001596310"/>
    </source>
</evidence>
<evidence type="ECO:0000313" key="2">
    <source>
        <dbReference type="EMBL" id="MFC6315425.1"/>
    </source>
</evidence>
<feature type="transmembrane region" description="Helical" evidence="1">
    <location>
        <begin position="163"/>
        <end position="184"/>
    </location>
</feature>
<sequence length="619" mass="70166">MHWLGLVAILLAWIGYQWLLRLAGVDFYASWIVALLAQIMVFYVFAMIGQLRLGIYLVVGLGVLISLVLFPLALFRKIDLLSEDIHLFDLWMVAFGIALAGALFLSPLIHYDNFSHWALIVKFMTYTGHLPGAADQIISFTSYPPATALWLTEWTTLVGYHDGVLLVAQFGLIWSATYALFAVLRDRTRALTAMVLCFAISIANVFNIAIRFNNLLVDYVLPIVTAAGIAVLYAHRDQPRYQWPLLALFSASLLLTKNSGTFFVVVLVGYGLYLNLKRLRHQGFGRHLRGLLGYLVTVVLGVLPFLWWQQHVKTTFPSSSKHQIDFQAYLRQLKGESDGTMMKITTKFFRALFDPSTLALQGMLLISAALLVAWIVIRWVIKRRNPLLKLLIVVDLGYLLYAVSVLAMYLVSMPHAEAIKLDGLERYLASTVILSLFVAALALAVEFDYALYEQNFAKRGLRSFRSVSTKTIYQTVSFGLLTFSVIMMVSEINGIDHINAVNQRTLPVQLTKISQPRTKVTDQKFLLVYPEPEDVDNYYAGQVGRYYYFTDKLVGQEAFQMTPAAFKTMIQQYDYVAIPEHHLTFSKLLRKTYGQTVRTGLFRVTPTGLQRIDPQARHY</sequence>
<feature type="transmembrane region" description="Helical" evidence="1">
    <location>
        <begin position="216"/>
        <end position="234"/>
    </location>
</feature>
<feature type="transmembrane region" description="Helical" evidence="1">
    <location>
        <begin position="262"/>
        <end position="279"/>
    </location>
</feature>
<comment type="caution">
    <text evidence="2">The sequence shown here is derived from an EMBL/GenBank/DDBJ whole genome shotgun (WGS) entry which is preliminary data.</text>
</comment>
<feature type="transmembrane region" description="Helical" evidence="1">
    <location>
        <begin position="388"/>
        <end position="411"/>
    </location>
</feature>
<keyword evidence="1" id="KW-0812">Transmembrane</keyword>
<feature type="transmembrane region" description="Helical" evidence="1">
    <location>
        <begin position="90"/>
        <end position="111"/>
    </location>
</feature>
<protein>
    <submittedName>
        <fullName evidence="2">ABC transporter permease</fullName>
    </submittedName>
</protein>
<dbReference type="RefSeq" id="WP_125597748.1">
    <property type="nucleotide sequence ID" value="NZ_JBHSSM010000017.1"/>
</dbReference>
<keyword evidence="3" id="KW-1185">Reference proteome</keyword>
<dbReference type="EMBL" id="JBHSSM010000017">
    <property type="protein sequence ID" value="MFC6315425.1"/>
    <property type="molecule type" value="Genomic_DNA"/>
</dbReference>
<feature type="transmembrane region" description="Helical" evidence="1">
    <location>
        <begin position="358"/>
        <end position="381"/>
    </location>
</feature>
<feature type="transmembrane region" description="Helical" evidence="1">
    <location>
        <begin position="53"/>
        <end position="75"/>
    </location>
</feature>
<keyword evidence="1" id="KW-1133">Transmembrane helix</keyword>
<organism evidence="2 3">
    <name type="scientific">Lapidilactobacillus achengensis</name>
    <dbReference type="NCBI Taxonomy" id="2486000"/>
    <lineage>
        <taxon>Bacteria</taxon>
        <taxon>Bacillati</taxon>
        <taxon>Bacillota</taxon>
        <taxon>Bacilli</taxon>
        <taxon>Lactobacillales</taxon>
        <taxon>Lactobacillaceae</taxon>
        <taxon>Lapidilactobacillus</taxon>
    </lineage>
</organism>
<keyword evidence="1" id="KW-0472">Membrane</keyword>
<reference evidence="3" key="1">
    <citation type="journal article" date="2019" name="Int. J. Syst. Evol. Microbiol.">
        <title>The Global Catalogue of Microorganisms (GCM) 10K type strain sequencing project: providing services to taxonomists for standard genome sequencing and annotation.</title>
        <authorList>
            <consortium name="The Broad Institute Genomics Platform"/>
            <consortium name="The Broad Institute Genome Sequencing Center for Infectious Disease"/>
            <person name="Wu L."/>
            <person name="Ma J."/>
        </authorList>
    </citation>
    <scope>NUCLEOTIDE SEQUENCE [LARGE SCALE GENOMIC DNA]</scope>
    <source>
        <strain evidence="3">CCM 8897</strain>
    </source>
</reference>
<feature type="transmembrane region" description="Helical" evidence="1">
    <location>
        <begin position="431"/>
        <end position="451"/>
    </location>
</feature>
<proteinExistence type="predicted"/>
<name>A0ABW1UN78_9LACO</name>
<evidence type="ECO:0000256" key="1">
    <source>
        <dbReference type="SAM" id="Phobius"/>
    </source>
</evidence>